<organism evidence="2 3">
    <name type="scientific">Knipowitschia caucasica</name>
    <name type="common">Caucasian dwarf goby</name>
    <name type="synonym">Pomatoschistus caucasicus</name>
    <dbReference type="NCBI Taxonomy" id="637954"/>
    <lineage>
        <taxon>Eukaryota</taxon>
        <taxon>Metazoa</taxon>
        <taxon>Chordata</taxon>
        <taxon>Craniata</taxon>
        <taxon>Vertebrata</taxon>
        <taxon>Euteleostomi</taxon>
        <taxon>Actinopterygii</taxon>
        <taxon>Neopterygii</taxon>
        <taxon>Teleostei</taxon>
        <taxon>Neoteleostei</taxon>
        <taxon>Acanthomorphata</taxon>
        <taxon>Gobiaria</taxon>
        <taxon>Gobiiformes</taxon>
        <taxon>Gobioidei</taxon>
        <taxon>Gobiidae</taxon>
        <taxon>Gobiinae</taxon>
        <taxon>Knipowitschia</taxon>
    </lineage>
</organism>
<name>A0AAV2KSR2_KNICA</name>
<accession>A0AAV2KSR2</accession>
<proteinExistence type="predicted"/>
<keyword evidence="3" id="KW-1185">Reference proteome</keyword>
<evidence type="ECO:0000313" key="3">
    <source>
        <dbReference type="Proteomes" id="UP001497482"/>
    </source>
</evidence>
<gene>
    <name evidence="2" type="ORF">KC01_LOCUS22257</name>
</gene>
<evidence type="ECO:0000256" key="1">
    <source>
        <dbReference type="SAM" id="MobiDB-lite"/>
    </source>
</evidence>
<dbReference type="EMBL" id="OZ035824">
    <property type="protein sequence ID" value="CAL1593105.1"/>
    <property type="molecule type" value="Genomic_DNA"/>
</dbReference>
<sequence length="98" mass="10571">MHCDSSGGDFQSALKALANTDMTAARRLGQRQTTEKGRGVKKDPSFNMSSVLLRAGTREQPKASFELNSASSKQAAPRCSLLHGEMREEACVCGDKSH</sequence>
<protein>
    <submittedName>
        <fullName evidence="2">Uncharacterized protein</fullName>
    </submittedName>
</protein>
<feature type="compositionally biased region" description="Basic and acidic residues" evidence="1">
    <location>
        <begin position="33"/>
        <end position="44"/>
    </location>
</feature>
<dbReference type="AlphaFoldDB" id="A0AAV2KSR2"/>
<feature type="region of interest" description="Disordered" evidence="1">
    <location>
        <begin position="24"/>
        <end position="48"/>
    </location>
</feature>
<evidence type="ECO:0000313" key="2">
    <source>
        <dbReference type="EMBL" id="CAL1593105.1"/>
    </source>
</evidence>
<reference evidence="2 3" key="1">
    <citation type="submission" date="2024-04" db="EMBL/GenBank/DDBJ databases">
        <authorList>
            <person name="Waldvogel A.-M."/>
            <person name="Schoenle A."/>
        </authorList>
    </citation>
    <scope>NUCLEOTIDE SEQUENCE [LARGE SCALE GENOMIC DNA]</scope>
</reference>
<dbReference type="Proteomes" id="UP001497482">
    <property type="component" value="Chromosome 2"/>
</dbReference>